<name>A0A3N4LW13_9PEZI</name>
<gene>
    <name evidence="3" type="ORF">L211DRAFT_861507</name>
</gene>
<proteinExistence type="predicted"/>
<evidence type="ECO:0000256" key="1">
    <source>
        <dbReference type="SAM" id="MobiDB-lite"/>
    </source>
</evidence>
<protein>
    <submittedName>
        <fullName evidence="3">RNI-like protein</fullName>
    </submittedName>
</protein>
<evidence type="ECO:0000313" key="3">
    <source>
        <dbReference type="EMBL" id="RPB25372.1"/>
    </source>
</evidence>
<evidence type="ECO:0000313" key="4">
    <source>
        <dbReference type="Proteomes" id="UP000267821"/>
    </source>
</evidence>
<dbReference type="Proteomes" id="UP000267821">
    <property type="component" value="Unassembled WGS sequence"/>
</dbReference>
<dbReference type="InParanoid" id="A0A3N4LW13"/>
<feature type="compositionally biased region" description="Polar residues" evidence="1">
    <location>
        <begin position="1045"/>
        <end position="1060"/>
    </location>
</feature>
<reference evidence="3 4" key="1">
    <citation type="journal article" date="2018" name="Nat. Ecol. Evol.">
        <title>Pezizomycetes genomes reveal the molecular basis of ectomycorrhizal truffle lifestyle.</title>
        <authorList>
            <person name="Murat C."/>
            <person name="Payen T."/>
            <person name="Noel B."/>
            <person name="Kuo A."/>
            <person name="Morin E."/>
            <person name="Chen J."/>
            <person name="Kohler A."/>
            <person name="Krizsan K."/>
            <person name="Balestrini R."/>
            <person name="Da Silva C."/>
            <person name="Montanini B."/>
            <person name="Hainaut M."/>
            <person name="Levati E."/>
            <person name="Barry K.W."/>
            <person name="Belfiori B."/>
            <person name="Cichocki N."/>
            <person name="Clum A."/>
            <person name="Dockter R.B."/>
            <person name="Fauchery L."/>
            <person name="Guy J."/>
            <person name="Iotti M."/>
            <person name="Le Tacon F."/>
            <person name="Lindquist E.A."/>
            <person name="Lipzen A."/>
            <person name="Malagnac F."/>
            <person name="Mello A."/>
            <person name="Molinier V."/>
            <person name="Miyauchi S."/>
            <person name="Poulain J."/>
            <person name="Riccioni C."/>
            <person name="Rubini A."/>
            <person name="Sitrit Y."/>
            <person name="Splivallo R."/>
            <person name="Traeger S."/>
            <person name="Wang M."/>
            <person name="Zifcakova L."/>
            <person name="Wipf D."/>
            <person name="Zambonelli A."/>
            <person name="Paolocci F."/>
            <person name="Nowrousian M."/>
            <person name="Ottonello S."/>
            <person name="Baldrian P."/>
            <person name="Spatafora J.W."/>
            <person name="Henrissat B."/>
            <person name="Nagy L.G."/>
            <person name="Aury J.M."/>
            <person name="Wincker P."/>
            <person name="Grigoriev I.V."/>
            <person name="Bonfante P."/>
            <person name="Martin F.M."/>
        </authorList>
    </citation>
    <scope>NUCLEOTIDE SEQUENCE [LARGE SCALE GENOMIC DNA]</scope>
    <source>
        <strain evidence="3 4">ATCC MYA-4762</strain>
    </source>
</reference>
<dbReference type="AlphaFoldDB" id="A0A3N4LW13"/>
<dbReference type="InterPro" id="IPR057334">
    <property type="entry name" value="PH_2nd_LRR"/>
</dbReference>
<evidence type="ECO:0000259" key="2">
    <source>
        <dbReference type="Pfam" id="PF25353"/>
    </source>
</evidence>
<keyword evidence="4" id="KW-1185">Reference proteome</keyword>
<accession>A0A3N4LW13</accession>
<dbReference type="InterPro" id="IPR052394">
    <property type="entry name" value="LRR-containing"/>
</dbReference>
<feature type="region of interest" description="Disordered" evidence="1">
    <location>
        <begin position="27"/>
        <end position="51"/>
    </location>
</feature>
<dbReference type="PANTHER" id="PTHR24114">
    <property type="entry name" value="LEUCINE RICH REPEAT FAMILY PROTEIN"/>
    <property type="match status" value="1"/>
</dbReference>
<feature type="region of interest" description="Disordered" evidence="1">
    <location>
        <begin position="1045"/>
        <end position="1064"/>
    </location>
</feature>
<feature type="region of interest" description="Disordered" evidence="1">
    <location>
        <begin position="106"/>
        <end position="126"/>
    </location>
</feature>
<dbReference type="Pfam" id="PF25353">
    <property type="entry name" value="PH_2nd_LRR"/>
    <property type="match status" value="1"/>
</dbReference>
<feature type="compositionally biased region" description="Low complexity" evidence="1">
    <location>
        <begin position="106"/>
        <end position="115"/>
    </location>
</feature>
<dbReference type="EMBL" id="ML121538">
    <property type="protein sequence ID" value="RPB25372.1"/>
    <property type="molecule type" value="Genomic_DNA"/>
</dbReference>
<dbReference type="STRING" id="1051890.A0A3N4LW13"/>
<dbReference type="OrthoDB" id="120976at2759"/>
<dbReference type="Gene3D" id="3.80.10.10">
    <property type="entry name" value="Ribonuclease Inhibitor"/>
    <property type="match status" value="1"/>
</dbReference>
<organism evidence="3 4">
    <name type="scientific">Terfezia boudieri ATCC MYA-4762</name>
    <dbReference type="NCBI Taxonomy" id="1051890"/>
    <lineage>
        <taxon>Eukaryota</taxon>
        <taxon>Fungi</taxon>
        <taxon>Dikarya</taxon>
        <taxon>Ascomycota</taxon>
        <taxon>Pezizomycotina</taxon>
        <taxon>Pezizomycetes</taxon>
        <taxon>Pezizales</taxon>
        <taxon>Pezizaceae</taxon>
        <taxon>Terfezia</taxon>
    </lineage>
</organism>
<dbReference type="SUPFAM" id="SSF52047">
    <property type="entry name" value="RNI-like"/>
    <property type="match status" value="1"/>
</dbReference>
<feature type="compositionally biased region" description="Polar residues" evidence="1">
    <location>
        <begin position="27"/>
        <end position="45"/>
    </location>
</feature>
<dbReference type="PANTHER" id="PTHR24114:SF2">
    <property type="entry name" value="F-BOX DOMAIN-CONTAINING PROTEIN-RELATED"/>
    <property type="match status" value="1"/>
</dbReference>
<dbReference type="InterPro" id="IPR032675">
    <property type="entry name" value="LRR_dom_sf"/>
</dbReference>
<feature type="domain" description="LRR-containing protein second PH" evidence="2">
    <location>
        <begin position="276"/>
        <end position="426"/>
    </location>
</feature>
<sequence>MSQEWGSMSQRRKSFGFFSRPTILQELSDSGTNTVPKSLQKSASSDLRVPRSRPKSLLFGAGGFTHELSTTLTIPSPRTKVLTKAPRPKSMFGSFKAKEVGFVTESSGSSSATSSRESHEQDSAEVTNVSAVVLHHGEALSTGGLLRRKKEYLVLTTRELLRYKSQQKAWEQLGMCSINPKTPTTGRSASFSSASDLTMSDNVITLLQQIVAVYMPEMDTNSTTIQVDHVDEVGGPGSTMFQLPTIGDAHIWLDNIREAAAAARDLLDMPPISNNTIAHIARRLEAEKDYAPDQFFRVYTIVQRGSNGKHHRPSSDDLHKMYSTVHIVPIPKTSTNRSAASLLLTGPTTSFGTLTLTTMSMSTMDDSFTLGFRLPCRPEIRLTLASCDVASIIQSIRQISEYLRPEWVIPPYSMDIPEYLKDEPLALEPSVLKDEYNNIDRTIAAYCAAYDLDASCICYGISTDVEDGPQFILYPPLRERRKTYSDLELLAVLRSLRWNEAFGSISFRGISLDPLMKAFDTCGNEYEPYATRQGRPIKVESTDSKRPLLIWELRALALCSTKLRRMGFRDSITRRKKGDFQNSGEEGDGCGIVEAIMPLCRRGYTNVDWFDLTGIELVESDLDWLVDAAASRLAHFRGFELGRCGLTERMVSLFLAALVAHENTLEALDLSGNPARLHAPSLNTSMCYFPYLRKLNLSRVLRTSGLDPLLTAEVLLRWRLQELDLSETQLNSETVDAVSTYLASSQSDALHQLYLTQTGITARDVAIFMHSMSRTAGKARDLHLHIGQNHLHVNHRELVEAIALGLTPSHLTMRMVDYPKEDMFRELLRALKINTTILFLDLSKVSLPYEAGSETCAELGELFAKNTTLVELDLSGEQAVLESARLGGGIIAALGRLAENRTLQSLRIELQTLGTSGALVLSQMLRKNNTLRHLHCDMNRIYLQGFSAMVNALEHNTTMLYLPRMEWDRAEQVKAVKEQFNNANSSANSVANISPPQPIKSSFLYRKSADQPGGKKDRRVSISEQPLRAHAVKSMLRPSMGRQLSTLGEEQGGSPTNDAGSSPYDLLRTLDEKWDAEIMRLDDFLRRNVNLMTGLAVSQVEEEPHYKNNSHPYNPVMITV</sequence>